<reference evidence="1 2" key="1">
    <citation type="submission" date="2018-11" db="EMBL/GenBank/DDBJ databases">
        <title>Erythrobacter spongiae sp. nov., isolated from a marine sponge.</title>
        <authorList>
            <person name="Zhuang L."/>
            <person name="Luo L."/>
        </authorList>
    </citation>
    <scope>NUCLEOTIDE SEQUENCE [LARGE SCALE GENOMIC DNA]</scope>
    <source>
        <strain evidence="1 2">HN-E23</strain>
    </source>
</reference>
<comment type="caution">
    <text evidence="1">The sequence shown here is derived from an EMBL/GenBank/DDBJ whole genome shotgun (WGS) entry which is preliminary data.</text>
</comment>
<organism evidence="1 2">
    <name type="scientific">Aurantiacibacter spongiae</name>
    <dbReference type="NCBI Taxonomy" id="2488860"/>
    <lineage>
        <taxon>Bacteria</taxon>
        <taxon>Pseudomonadati</taxon>
        <taxon>Pseudomonadota</taxon>
        <taxon>Alphaproteobacteria</taxon>
        <taxon>Sphingomonadales</taxon>
        <taxon>Erythrobacteraceae</taxon>
        <taxon>Aurantiacibacter</taxon>
    </lineage>
</organism>
<name>A0A3N5DG85_9SPHN</name>
<dbReference type="Pfam" id="PF13707">
    <property type="entry name" value="RloB"/>
    <property type="match status" value="1"/>
</dbReference>
<proteinExistence type="predicted"/>
<gene>
    <name evidence="1" type="ORF">EG799_02875</name>
</gene>
<dbReference type="AlphaFoldDB" id="A0A3N5DG85"/>
<protein>
    <submittedName>
        <fullName evidence="1">RloB domain-containing protein</fullName>
    </submittedName>
</protein>
<evidence type="ECO:0000313" key="2">
    <source>
        <dbReference type="Proteomes" id="UP000275232"/>
    </source>
</evidence>
<dbReference type="RefSeq" id="WP_123878394.1">
    <property type="nucleotide sequence ID" value="NZ_RPFZ01000001.1"/>
</dbReference>
<sequence>MGRRRKDVRAIKRRRATREPKRSILIVCEGEKTEPNYFTFFKQKLRLANVNLQICGEECGSDPLSVVEFGESKLKKDVSIDDCFCVIDRDGHDTQRFNSAKSKAASLNGKSKSRQFKLFISDPCIEYWFILHFEFSRTPFVREGQKSRGKVALDRLRQLWPEYEKGLKSPGCHLEERVEVAVKNAEKALADAELTGEMNPSTTVHLLIRELHDGNIS</sequence>
<dbReference type="OrthoDB" id="9796523at2"/>
<accession>A0A3N5DG85</accession>
<evidence type="ECO:0000313" key="1">
    <source>
        <dbReference type="EMBL" id="RPF70682.1"/>
    </source>
</evidence>
<dbReference type="EMBL" id="RPFZ01000001">
    <property type="protein sequence ID" value="RPF70682.1"/>
    <property type="molecule type" value="Genomic_DNA"/>
</dbReference>
<keyword evidence="2" id="KW-1185">Reference proteome</keyword>
<dbReference type="InterPro" id="IPR025591">
    <property type="entry name" value="RloB"/>
</dbReference>
<dbReference type="Proteomes" id="UP000275232">
    <property type="component" value="Unassembled WGS sequence"/>
</dbReference>